<reference evidence="2" key="1">
    <citation type="submission" date="2025-08" db="UniProtKB">
        <authorList>
            <consortium name="Ensembl"/>
        </authorList>
    </citation>
    <scope>IDENTIFICATION</scope>
</reference>
<accession>A0A8C6QRN0</accession>
<proteinExistence type="predicted"/>
<keyword evidence="3" id="KW-1185">Reference proteome</keyword>
<evidence type="ECO:0000313" key="2">
    <source>
        <dbReference type="Ensembl" id="ENSNGAP00000006584.1"/>
    </source>
</evidence>
<dbReference type="InterPro" id="IPR029307">
    <property type="entry name" value="INT_SG_DDX_CT_C"/>
</dbReference>
<evidence type="ECO:0000259" key="1">
    <source>
        <dbReference type="Pfam" id="PF15300"/>
    </source>
</evidence>
<name>A0A8C6QRN0_NANGA</name>
<dbReference type="Ensembl" id="ENSNGAT00000011805.1">
    <property type="protein sequence ID" value="ENSNGAP00000006584.1"/>
    <property type="gene ID" value="ENSNGAG00000009832.1"/>
</dbReference>
<dbReference type="Proteomes" id="UP000694381">
    <property type="component" value="Unassembled WGS sequence"/>
</dbReference>
<dbReference type="OMA" id="RWDLISH"/>
<feature type="domain" description="INTS6/SAGE1/DDX26B/CT45 C-terminal" evidence="1">
    <location>
        <begin position="4"/>
        <end position="47"/>
    </location>
</feature>
<dbReference type="AlphaFoldDB" id="A0A8C6QRN0"/>
<sequence>MSSEYGRIFKLLEEVQGSLDVKIQFVEFTIKEAAKLKRRHLIHYLEKKLEKLIKRSV</sequence>
<dbReference type="Pfam" id="PF15300">
    <property type="entry name" value="INT_SG_DDX_CT_C"/>
    <property type="match status" value="1"/>
</dbReference>
<dbReference type="GeneTree" id="ENSGT00970000194570"/>
<protein>
    <recommendedName>
        <fullName evidence="1">INTS6/SAGE1/DDX26B/CT45 C-terminal domain-containing protein</fullName>
    </recommendedName>
</protein>
<organism evidence="2 3">
    <name type="scientific">Nannospalax galili</name>
    <name type="common">Northern Israeli blind subterranean mole rat</name>
    <name type="synonym">Spalax galili</name>
    <dbReference type="NCBI Taxonomy" id="1026970"/>
    <lineage>
        <taxon>Eukaryota</taxon>
        <taxon>Metazoa</taxon>
        <taxon>Chordata</taxon>
        <taxon>Craniata</taxon>
        <taxon>Vertebrata</taxon>
        <taxon>Euteleostomi</taxon>
        <taxon>Mammalia</taxon>
        <taxon>Eutheria</taxon>
        <taxon>Euarchontoglires</taxon>
        <taxon>Glires</taxon>
        <taxon>Rodentia</taxon>
        <taxon>Myomorpha</taxon>
        <taxon>Muroidea</taxon>
        <taxon>Spalacidae</taxon>
        <taxon>Spalacinae</taxon>
        <taxon>Nannospalax</taxon>
    </lineage>
</organism>
<reference evidence="2" key="2">
    <citation type="submission" date="2025-09" db="UniProtKB">
        <authorList>
            <consortium name="Ensembl"/>
        </authorList>
    </citation>
    <scope>IDENTIFICATION</scope>
</reference>
<evidence type="ECO:0000313" key="3">
    <source>
        <dbReference type="Proteomes" id="UP000694381"/>
    </source>
</evidence>